<feature type="binding site" evidence="6">
    <location>
        <begin position="345"/>
        <end position="349"/>
    </location>
    <ligand>
        <name>FAD</name>
        <dbReference type="ChEBI" id="CHEBI:57692"/>
    </ligand>
</feature>
<dbReference type="InterPro" id="IPR002081">
    <property type="entry name" value="Cryptochrome/DNA_photolyase_1"/>
</dbReference>
<feature type="site" description="Electron transfer via tryptophanyl radical" evidence="7">
    <location>
        <position position="420"/>
    </location>
</feature>
<evidence type="ECO:0000256" key="8">
    <source>
        <dbReference type="SAM" id="MobiDB-lite"/>
    </source>
</evidence>
<gene>
    <name evidence="10" type="ORF">HRG_06378</name>
</gene>
<feature type="region of interest" description="Disordered" evidence="8">
    <location>
        <begin position="1"/>
        <end position="41"/>
    </location>
</feature>
<organism evidence="10 11">
    <name type="scientific">Hirsutella rhossiliensis</name>
    <dbReference type="NCBI Taxonomy" id="111463"/>
    <lineage>
        <taxon>Eukaryota</taxon>
        <taxon>Fungi</taxon>
        <taxon>Dikarya</taxon>
        <taxon>Ascomycota</taxon>
        <taxon>Pezizomycotina</taxon>
        <taxon>Sordariomycetes</taxon>
        <taxon>Hypocreomycetidae</taxon>
        <taxon>Hypocreales</taxon>
        <taxon>Ophiocordycipitaceae</taxon>
        <taxon>Hirsutella</taxon>
    </lineage>
</organism>
<feature type="binding site" evidence="6">
    <location>
        <begin position="486"/>
        <end position="488"/>
    </location>
    <ligand>
        <name>FAD</name>
        <dbReference type="ChEBI" id="CHEBI:57692"/>
    </ligand>
</feature>
<dbReference type="GO" id="GO:0003904">
    <property type="term" value="F:deoxyribodipyrimidine photo-lyase activity"/>
    <property type="evidence" value="ECO:0007669"/>
    <property type="project" value="TreeGrafter"/>
</dbReference>
<feature type="compositionally biased region" description="Basic residues" evidence="8">
    <location>
        <begin position="1"/>
        <end position="10"/>
    </location>
</feature>
<keyword evidence="3 6" id="KW-0285">Flavoprotein</keyword>
<dbReference type="GO" id="GO:0006139">
    <property type="term" value="P:nucleobase-containing compound metabolic process"/>
    <property type="evidence" value="ECO:0007669"/>
    <property type="project" value="UniProtKB-ARBA"/>
</dbReference>
<feature type="binding site" evidence="6">
    <location>
        <begin position="388"/>
        <end position="395"/>
    </location>
    <ligand>
        <name>FAD</name>
        <dbReference type="ChEBI" id="CHEBI:57692"/>
    </ligand>
</feature>
<dbReference type="PROSITE" id="PS51645">
    <property type="entry name" value="PHR_CRY_ALPHA_BETA"/>
    <property type="match status" value="1"/>
</dbReference>
<dbReference type="Pfam" id="PF00875">
    <property type="entry name" value="DNA_photolyase"/>
    <property type="match status" value="1"/>
</dbReference>
<keyword evidence="11" id="KW-1185">Reference proteome</keyword>
<dbReference type="OrthoDB" id="435881at2759"/>
<dbReference type="PANTHER" id="PTHR11455">
    <property type="entry name" value="CRYPTOCHROME"/>
    <property type="match status" value="1"/>
</dbReference>
<dbReference type="InterPro" id="IPR036155">
    <property type="entry name" value="Crypto/Photolyase_N_sf"/>
</dbReference>
<dbReference type="Pfam" id="PF03441">
    <property type="entry name" value="FAD_binding_7"/>
    <property type="match status" value="1"/>
</dbReference>
<comment type="similarity">
    <text evidence="2">Belongs to the DNA photolyase class-1 family.</text>
</comment>
<evidence type="ECO:0000256" key="7">
    <source>
        <dbReference type="PIRSR" id="PIRSR602081-2"/>
    </source>
</evidence>
<dbReference type="GO" id="GO:0005634">
    <property type="term" value="C:nucleus"/>
    <property type="evidence" value="ECO:0007669"/>
    <property type="project" value="TreeGrafter"/>
</dbReference>
<protein>
    <submittedName>
        <fullName evidence="10">FAD binding domain of DNA photolyase</fullName>
    </submittedName>
</protein>
<dbReference type="RefSeq" id="XP_044719789.1">
    <property type="nucleotide sequence ID" value="XM_044864849.1"/>
</dbReference>
<dbReference type="InterPro" id="IPR005101">
    <property type="entry name" value="Cryptochr/Photolyase_FAD-bd"/>
</dbReference>
<dbReference type="PROSITE" id="PS00394">
    <property type="entry name" value="DNA_PHOTOLYASES_1_1"/>
    <property type="match status" value="1"/>
</dbReference>
<dbReference type="InterPro" id="IPR036134">
    <property type="entry name" value="Crypto/Photolyase_FAD-like_sf"/>
</dbReference>
<dbReference type="SUPFAM" id="SSF48173">
    <property type="entry name" value="Cryptochrome/photolyase FAD-binding domain"/>
    <property type="match status" value="1"/>
</dbReference>
<evidence type="ECO:0000256" key="4">
    <source>
        <dbReference type="ARBA" id="ARBA00022827"/>
    </source>
</evidence>
<feature type="region of interest" description="Disordered" evidence="8">
    <location>
        <begin position="543"/>
        <end position="562"/>
    </location>
</feature>
<proteinExistence type="inferred from homology"/>
<feature type="site" description="Electron transfer via tryptophanyl radical" evidence="7">
    <location>
        <position position="496"/>
    </location>
</feature>
<name>A0A9P8MXU9_9HYPO</name>
<dbReference type="PRINTS" id="PR00147">
    <property type="entry name" value="DNAPHOTLYASE"/>
</dbReference>
<comment type="caution">
    <text evidence="10">The sequence shown here is derived from an EMBL/GenBank/DDBJ whole genome shotgun (WGS) entry which is preliminary data.</text>
</comment>
<feature type="binding site" evidence="6">
    <location>
        <position position="333"/>
    </location>
    <ligand>
        <name>FAD</name>
        <dbReference type="ChEBI" id="CHEBI:57692"/>
    </ligand>
</feature>
<sequence length="587" mass="67280">MPPKAAKRKSTSLPQSNGAANKRTKTSSDLRQPHPLAGEAEKHGIVLRKYYPHEMSNARARAYNNDEIPRPMEELVSALEDTAEHRKAVEVKDSVVHWFKMDLRHTDNKSLALASEKANEAGVPLICVYIVSPQDFEAHLTSPVRVDFMLRTLEVLRDDLAKLDIPLHVETVARRKSIPDRILELMEEWGSSHLFANIEYEVDELRREAQMVRDLFENDKSFEVVHDSCIVAPGQLRSGAGKQYAVYTPWYRTWVAHVHDNLDLLELFDPPAKNPDGARKKYKKLFDCPIPEAPENKSLSQEEKKRFRSLWPCGEHAARDRLHKFCDDRVGNYHNKRNIPADEATSSLSVHLASGTISARTCVRTARDGNRSKKLNSGNEGIQTWISEVAWRDFYKHVLVNWPFVCMNKPFKPEYSNISWSYDEDDFVAWCEGRTGFPIVDAAMRQLNHMGYMHNRCRMIVASFLAKDLLIDWRKGERYFMEHLIDGDFASNSGGWGFSASVGVDPQPYFRVFNPLLQSEKFDTSGEYIRKWVPELKDLSDKQIHEPYSRGAGPQAKKKGYPKPIVEHKHVRERALSAYKEGIESGM</sequence>
<dbReference type="GO" id="GO:0071949">
    <property type="term" value="F:FAD binding"/>
    <property type="evidence" value="ECO:0007669"/>
    <property type="project" value="TreeGrafter"/>
</dbReference>
<dbReference type="EMBL" id="JAIZPD010000006">
    <property type="protein sequence ID" value="KAH0962276.1"/>
    <property type="molecule type" value="Genomic_DNA"/>
</dbReference>
<dbReference type="InterPro" id="IPR006050">
    <property type="entry name" value="DNA_photolyase_N"/>
</dbReference>
<dbReference type="Gene3D" id="1.10.579.10">
    <property type="entry name" value="DNA Cyclobutane Dipyrimidine Photolyase, subunit A, domain 3"/>
    <property type="match status" value="1"/>
</dbReference>
<keyword evidence="4 6" id="KW-0274">FAD</keyword>
<feature type="site" description="Electron transfer via tryptophanyl radical" evidence="7">
    <location>
        <position position="473"/>
    </location>
</feature>
<feature type="domain" description="Photolyase/cryptochrome alpha/beta" evidence="9">
    <location>
        <begin position="93"/>
        <end position="230"/>
    </location>
</feature>
<dbReference type="Gene3D" id="1.25.40.80">
    <property type="match status" value="1"/>
</dbReference>
<dbReference type="GO" id="GO:0005737">
    <property type="term" value="C:cytoplasm"/>
    <property type="evidence" value="ECO:0007669"/>
    <property type="project" value="TreeGrafter"/>
</dbReference>
<comment type="cofactor">
    <cofactor evidence="6">
        <name>FAD</name>
        <dbReference type="ChEBI" id="CHEBI:57692"/>
    </cofactor>
    <text evidence="6">Binds 1 FAD per subunit.</text>
</comment>
<dbReference type="SUPFAM" id="SSF52425">
    <property type="entry name" value="Cryptochrome/photolyase, N-terminal domain"/>
    <property type="match status" value="1"/>
</dbReference>
<reference evidence="10" key="1">
    <citation type="submission" date="2021-09" db="EMBL/GenBank/DDBJ databases">
        <title>A high-quality genome of the endoparasitic fungus Hirsutella rhossiliensis with a comparison of Hirsutella genomes reveals transposable elements contributing to genome size variation.</title>
        <authorList>
            <person name="Lin R."/>
            <person name="Jiao Y."/>
            <person name="Sun X."/>
            <person name="Ling J."/>
            <person name="Xie B."/>
            <person name="Cheng X."/>
        </authorList>
    </citation>
    <scope>NUCLEOTIDE SEQUENCE</scope>
    <source>
        <strain evidence="10">HR02</strain>
    </source>
</reference>
<evidence type="ECO:0000259" key="9">
    <source>
        <dbReference type="PROSITE" id="PS51645"/>
    </source>
</evidence>
<dbReference type="Proteomes" id="UP000824596">
    <property type="component" value="Unassembled WGS sequence"/>
</dbReference>
<evidence type="ECO:0000313" key="11">
    <source>
        <dbReference type="Proteomes" id="UP000824596"/>
    </source>
</evidence>
<accession>A0A9P8MXU9</accession>
<dbReference type="Gene3D" id="3.40.50.620">
    <property type="entry name" value="HUPs"/>
    <property type="match status" value="1"/>
</dbReference>
<dbReference type="GO" id="GO:0032922">
    <property type="term" value="P:circadian regulation of gene expression"/>
    <property type="evidence" value="ECO:0007669"/>
    <property type="project" value="TreeGrafter"/>
</dbReference>
<evidence type="ECO:0000256" key="1">
    <source>
        <dbReference type="ARBA" id="ARBA00001932"/>
    </source>
</evidence>
<keyword evidence="5" id="KW-0157">Chromophore</keyword>
<evidence type="ECO:0000256" key="6">
    <source>
        <dbReference type="PIRSR" id="PIRSR602081-1"/>
    </source>
</evidence>
<dbReference type="GO" id="GO:0003677">
    <property type="term" value="F:DNA binding"/>
    <property type="evidence" value="ECO:0007669"/>
    <property type="project" value="TreeGrafter"/>
</dbReference>
<evidence type="ECO:0000256" key="5">
    <source>
        <dbReference type="ARBA" id="ARBA00022991"/>
    </source>
</evidence>
<evidence type="ECO:0000256" key="3">
    <source>
        <dbReference type="ARBA" id="ARBA00022630"/>
    </source>
</evidence>
<feature type="binding site" evidence="6">
    <location>
        <position position="385"/>
    </location>
    <ligand>
        <name>FAD</name>
        <dbReference type="ChEBI" id="CHEBI:57692"/>
    </ligand>
</feature>
<dbReference type="InterPro" id="IPR018394">
    <property type="entry name" value="DNA_photolyase_1_CS_C"/>
</dbReference>
<dbReference type="GO" id="GO:0043153">
    <property type="term" value="P:entrainment of circadian clock by photoperiod"/>
    <property type="evidence" value="ECO:0007669"/>
    <property type="project" value="TreeGrafter"/>
</dbReference>
<dbReference type="PANTHER" id="PTHR11455:SF18">
    <property type="entry name" value="SI:CH1073-390K14.1"/>
    <property type="match status" value="1"/>
</dbReference>
<dbReference type="GO" id="GO:0006950">
    <property type="term" value="P:response to stress"/>
    <property type="evidence" value="ECO:0007669"/>
    <property type="project" value="UniProtKB-ARBA"/>
</dbReference>
<dbReference type="PROSITE" id="PS00691">
    <property type="entry name" value="DNA_PHOTOLYASES_1_2"/>
    <property type="match status" value="1"/>
</dbReference>
<dbReference type="AlphaFoldDB" id="A0A9P8MXU9"/>
<dbReference type="InterPro" id="IPR014729">
    <property type="entry name" value="Rossmann-like_a/b/a_fold"/>
</dbReference>
<evidence type="ECO:0000256" key="2">
    <source>
        <dbReference type="ARBA" id="ARBA00005862"/>
    </source>
</evidence>
<evidence type="ECO:0000313" key="10">
    <source>
        <dbReference type="EMBL" id="KAH0962276.1"/>
    </source>
</evidence>
<dbReference type="FunFam" id="1.10.579.10:FF:000003">
    <property type="entry name" value="Deoxyribodipyrimidine photo-lyase"/>
    <property type="match status" value="1"/>
</dbReference>
<comment type="cofactor">
    <cofactor evidence="1">
        <name>(6R)-5,10-methylene-5,6,7,8-tetrahydrofolate</name>
        <dbReference type="ChEBI" id="CHEBI:15636"/>
    </cofactor>
</comment>
<dbReference type="GeneID" id="68355507"/>